<evidence type="ECO:0000313" key="1">
    <source>
        <dbReference type="EMBL" id="KAK0709828.1"/>
    </source>
</evidence>
<dbReference type="RefSeq" id="XP_060293132.1">
    <property type="nucleotide sequence ID" value="XM_060446783.1"/>
</dbReference>
<dbReference type="GeneID" id="85330053"/>
<sequence>MTDGVSELMISTFSGTEKDVFGKDKDGRLPLLLPKAMEGHPIASKSILLNLPPEILGDITDLIADDKATLSALALVNSDCRQAAVRPDLEWVAHAHGDLYDSIWGGAANVPTPEHRNKLSKEAADNYIAEYRAPIQTAINWAMPHLETLLWHDRLCLDGPFFTAIANLPLRHLKLAGVRIWEGHRPEPPVTPLIVPLESLSLGIRLCDNAESHKDKIIADADADADAKAWENRSLTTLKRLTLSYNAYKGDQSLSFVWSSLLSAPLRHLFLPSTNSPAFKQALFACEPLRDLETLVVPYLNGKDVTTVQPMIDFISCHPHVHTLSIGDTSPQLMDSHLIPLLSDGRWSNLTSLSLVWSEPGTQPGTQPHTAIISADSLAAIGSIGSLEQICLSAGCQFGWRY</sequence>
<dbReference type="SUPFAM" id="SSF52047">
    <property type="entry name" value="RNI-like"/>
    <property type="match status" value="1"/>
</dbReference>
<dbReference type="AlphaFoldDB" id="A0AA40A623"/>
<keyword evidence="2" id="KW-1185">Reference proteome</keyword>
<protein>
    <recommendedName>
        <fullName evidence="3">F-box domain-containing protein</fullName>
    </recommendedName>
</protein>
<organism evidence="1 2">
    <name type="scientific">Lasiosphaeria miniovina</name>
    <dbReference type="NCBI Taxonomy" id="1954250"/>
    <lineage>
        <taxon>Eukaryota</taxon>
        <taxon>Fungi</taxon>
        <taxon>Dikarya</taxon>
        <taxon>Ascomycota</taxon>
        <taxon>Pezizomycotina</taxon>
        <taxon>Sordariomycetes</taxon>
        <taxon>Sordariomycetidae</taxon>
        <taxon>Sordariales</taxon>
        <taxon>Lasiosphaeriaceae</taxon>
        <taxon>Lasiosphaeria</taxon>
    </lineage>
</organism>
<name>A0AA40A623_9PEZI</name>
<dbReference type="Proteomes" id="UP001172101">
    <property type="component" value="Unassembled WGS sequence"/>
</dbReference>
<evidence type="ECO:0000313" key="2">
    <source>
        <dbReference type="Proteomes" id="UP001172101"/>
    </source>
</evidence>
<dbReference type="EMBL" id="JAUIRO010000006">
    <property type="protein sequence ID" value="KAK0709828.1"/>
    <property type="molecule type" value="Genomic_DNA"/>
</dbReference>
<proteinExistence type="predicted"/>
<accession>A0AA40A623</accession>
<dbReference type="Gene3D" id="3.80.10.10">
    <property type="entry name" value="Ribonuclease Inhibitor"/>
    <property type="match status" value="1"/>
</dbReference>
<gene>
    <name evidence="1" type="ORF">B0T26DRAFT_786602</name>
</gene>
<reference evidence="1" key="1">
    <citation type="submission" date="2023-06" db="EMBL/GenBank/DDBJ databases">
        <title>Genome-scale phylogeny and comparative genomics of the fungal order Sordariales.</title>
        <authorList>
            <consortium name="Lawrence Berkeley National Laboratory"/>
            <person name="Hensen N."/>
            <person name="Bonometti L."/>
            <person name="Westerberg I."/>
            <person name="Brannstrom I.O."/>
            <person name="Guillou S."/>
            <person name="Cros-Aarteil S."/>
            <person name="Calhoun S."/>
            <person name="Haridas S."/>
            <person name="Kuo A."/>
            <person name="Mondo S."/>
            <person name="Pangilinan J."/>
            <person name="Riley R."/>
            <person name="LaButti K."/>
            <person name="Andreopoulos B."/>
            <person name="Lipzen A."/>
            <person name="Chen C."/>
            <person name="Yanf M."/>
            <person name="Daum C."/>
            <person name="Ng V."/>
            <person name="Clum A."/>
            <person name="Steindorff A."/>
            <person name="Ohm R."/>
            <person name="Martin F."/>
            <person name="Silar P."/>
            <person name="Natvig D."/>
            <person name="Lalanne C."/>
            <person name="Gautier V."/>
            <person name="Ament-velasquez S.L."/>
            <person name="Kruys A."/>
            <person name="Hutchinson M.I."/>
            <person name="Powell A.J."/>
            <person name="Barry K."/>
            <person name="Miller A.N."/>
            <person name="Grigoriev I.V."/>
            <person name="Debuchy R."/>
            <person name="Gladieux P."/>
            <person name="Thoren M.H."/>
            <person name="Johannesson H."/>
        </authorList>
    </citation>
    <scope>NUCLEOTIDE SEQUENCE</scope>
    <source>
        <strain evidence="1">SMH2392-1A</strain>
    </source>
</reference>
<comment type="caution">
    <text evidence="1">The sequence shown here is derived from an EMBL/GenBank/DDBJ whole genome shotgun (WGS) entry which is preliminary data.</text>
</comment>
<dbReference type="InterPro" id="IPR032675">
    <property type="entry name" value="LRR_dom_sf"/>
</dbReference>
<evidence type="ECO:0008006" key="3">
    <source>
        <dbReference type="Google" id="ProtNLM"/>
    </source>
</evidence>